<evidence type="ECO:0000313" key="2">
    <source>
        <dbReference type="EMBL" id="TGB37871.1"/>
    </source>
</evidence>
<dbReference type="Proteomes" id="UP000297792">
    <property type="component" value="Unassembled WGS sequence"/>
</dbReference>
<protein>
    <submittedName>
        <fullName evidence="2">Uncharacterized protein</fullName>
    </submittedName>
</protein>
<sequence>MTSPIEEQQNSRPSVPVPPRRDWCCGTTITMPHVAGCAYEPRESAASAAEAVPEPPSVPDPHAGAAPAAASSVPVYGFKKPTETDLTLPSGAFVRVKKLRKMQVIDLKVADMLDGFGPELLKDIRGDDPARAESAQQEAVRAMFDPEKSEKIFGPINRVVEAAVICPKVVLQGPTTDEQINVSEIEPDDKMAIFDAVMPDELRAAALGEQLAALKSVRNEPNAGV</sequence>
<gene>
    <name evidence="2" type="ORF">EJD98_25310</name>
</gene>
<organism evidence="2 3">
    <name type="scientific">Mycolicibacterium peregrinum</name>
    <name type="common">Mycobacterium peregrinum</name>
    <dbReference type="NCBI Taxonomy" id="43304"/>
    <lineage>
        <taxon>Bacteria</taxon>
        <taxon>Bacillati</taxon>
        <taxon>Actinomycetota</taxon>
        <taxon>Actinomycetes</taxon>
        <taxon>Mycobacteriales</taxon>
        <taxon>Mycobacteriaceae</taxon>
        <taxon>Mycolicibacterium</taxon>
    </lineage>
</organism>
<evidence type="ECO:0000256" key="1">
    <source>
        <dbReference type="SAM" id="MobiDB-lite"/>
    </source>
</evidence>
<feature type="region of interest" description="Disordered" evidence="1">
    <location>
        <begin position="41"/>
        <end position="66"/>
    </location>
</feature>
<name>A0A4Z0HI02_MYCPR</name>
<dbReference type="RefSeq" id="WP_135361695.1">
    <property type="nucleotide sequence ID" value="NZ_RWJZ01000016.1"/>
</dbReference>
<keyword evidence="3" id="KW-1185">Reference proteome</keyword>
<evidence type="ECO:0000313" key="3">
    <source>
        <dbReference type="Proteomes" id="UP000297792"/>
    </source>
</evidence>
<accession>A0A4Z0HI02</accession>
<dbReference type="EMBL" id="RWKA01000018">
    <property type="protein sequence ID" value="TGB37871.1"/>
    <property type="molecule type" value="Genomic_DNA"/>
</dbReference>
<feature type="compositionally biased region" description="Polar residues" evidence="1">
    <location>
        <begin position="1"/>
        <end position="10"/>
    </location>
</feature>
<reference evidence="2 3" key="1">
    <citation type="submission" date="2018-12" db="EMBL/GenBank/DDBJ databases">
        <title>Draft genome sequences of Mycolicibacterium peregrinum isolated from a pig with lymphadenitis and from soil on the same Japanese pig farm.</title>
        <authorList>
            <person name="Komatsu T."/>
            <person name="Ohya K."/>
            <person name="Sawai K."/>
            <person name="Odoi J.O."/>
            <person name="Otsu K."/>
            <person name="Ota A."/>
            <person name="Ito T."/>
            <person name="Kawai M."/>
            <person name="Maruyama F."/>
        </authorList>
    </citation>
    <scope>NUCLEOTIDE SEQUENCE [LARGE SCALE GENOMIC DNA]</scope>
    <source>
        <strain evidence="2 3">138</strain>
    </source>
</reference>
<proteinExistence type="predicted"/>
<dbReference type="InterPro" id="IPR055815">
    <property type="entry name" value="DUF7391"/>
</dbReference>
<feature type="region of interest" description="Disordered" evidence="1">
    <location>
        <begin position="1"/>
        <end position="22"/>
    </location>
</feature>
<dbReference type="AlphaFoldDB" id="A0A4Z0HI02"/>
<comment type="caution">
    <text evidence="2">The sequence shown here is derived from an EMBL/GenBank/DDBJ whole genome shotgun (WGS) entry which is preliminary data.</text>
</comment>
<dbReference type="Pfam" id="PF24117">
    <property type="entry name" value="DUF7391"/>
    <property type="match status" value="1"/>
</dbReference>